<evidence type="ECO:0000313" key="2">
    <source>
        <dbReference type="EMBL" id="KOM52584.1"/>
    </source>
</evidence>
<feature type="region of interest" description="Disordered" evidence="1">
    <location>
        <begin position="52"/>
        <end position="89"/>
    </location>
</feature>
<gene>
    <name evidence="2" type="ORF">LR48_Vigan09g124300</name>
</gene>
<accession>A0A0L9VD43</accession>
<evidence type="ECO:0000256" key="1">
    <source>
        <dbReference type="SAM" id="MobiDB-lite"/>
    </source>
</evidence>
<dbReference type="Proteomes" id="UP000053144">
    <property type="component" value="Chromosome 9"/>
</dbReference>
<evidence type="ECO:0000313" key="3">
    <source>
        <dbReference type="Proteomes" id="UP000053144"/>
    </source>
</evidence>
<name>A0A0L9VD43_PHAAN</name>
<dbReference type="AlphaFoldDB" id="A0A0L9VD43"/>
<dbReference type="Gramene" id="KOM52584">
    <property type="protein sequence ID" value="KOM52584"/>
    <property type="gene ID" value="LR48_Vigan09g124300"/>
</dbReference>
<proteinExistence type="predicted"/>
<dbReference type="EMBL" id="CM003379">
    <property type="protein sequence ID" value="KOM52584.1"/>
    <property type="molecule type" value="Genomic_DNA"/>
</dbReference>
<protein>
    <submittedName>
        <fullName evidence="2">Uncharacterized protein</fullName>
    </submittedName>
</protein>
<sequence>MDDHRNDKTDVQGRDNTRKHRLQAFLHSGGVVTGIITSAATRANVHATHIHINEAHDAGTSSTVSEMGSEKGRMSYSREKERFSREKEEEMEIRVGKEKCMQRRVNRVFRKIIFVCPTSKRTCALLWTPVLHY</sequence>
<reference evidence="3" key="1">
    <citation type="journal article" date="2015" name="Proc. Natl. Acad. Sci. U.S.A.">
        <title>Genome sequencing of adzuki bean (Vigna angularis) provides insight into high starch and low fat accumulation and domestication.</title>
        <authorList>
            <person name="Yang K."/>
            <person name="Tian Z."/>
            <person name="Chen C."/>
            <person name="Luo L."/>
            <person name="Zhao B."/>
            <person name="Wang Z."/>
            <person name="Yu L."/>
            <person name="Li Y."/>
            <person name="Sun Y."/>
            <person name="Li W."/>
            <person name="Chen Y."/>
            <person name="Li Y."/>
            <person name="Zhang Y."/>
            <person name="Ai D."/>
            <person name="Zhao J."/>
            <person name="Shang C."/>
            <person name="Ma Y."/>
            <person name="Wu B."/>
            <person name="Wang M."/>
            <person name="Gao L."/>
            <person name="Sun D."/>
            <person name="Zhang P."/>
            <person name="Guo F."/>
            <person name="Wang W."/>
            <person name="Li Y."/>
            <person name="Wang J."/>
            <person name="Varshney R.K."/>
            <person name="Wang J."/>
            <person name="Ling H.Q."/>
            <person name="Wan P."/>
        </authorList>
    </citation>
    <scope>NUCLEOTIDE SEQUENCE</scope>
    <source>
        <strain evidence="3">cv. Jingnong 6</strain>
    </source>
</reference>
<feature type="compositionally biased region" description="Basic and acidic residues" evidence="1">
    <location>
        <begin position="68"/>
        <end position="89"/>
    </location>
</feature>
<organism evidence="2 3">
    <name type="scientific">Phaseolus angularis</name>
    <name type="common">Azuki bean</name>
    <name type="synonym">Vigna angularis</name>
    <dbReference type="NCBI Taxonomy" id="3914"/>
    <lineage>
        <taxon>Eukaryota</taxon>
        <taxon>Viridiplantae</taxon>
        <taxon>Streptophyta</taxon>
        <taxon>Embryophyta</taxon>
        <taxon>Tracheophyta</taxon>
        <taxon>Spermatophyta</taxon>
        <taxon>Magnoliopsida</taxon>
        <taxon>eudicotyledons</taxon>
        <taxon>Gunneridae</taxon>
        <taxon>Pentapetalae</taxon>
        <taxon>rosids</taxon>
        <taxon>fabids</taxon>
        <taxon>Fabales</taxon>
        <taxon>Fabaceae</taxon>
        <taxon>Papilionoideae</taxon>
        <taxon>50 kb inversion clade</taxon>
        <taxon>NPAAA clade</taxon>
        <taxon>indigoferoid/millettioid clade</taxon>
        <taxon>Phaseoleae</taxon>
        <taxon>Vigna</taxon>
    </lineage>
</organism>